<evidence type="ECO:0000313" key="2">
    <source>
        <dbReference type="WBParaSite" id="nRc.2.0.1.t26056-RA"/>
    </source>
</evidence>
<dbReference type="Proteomes" id="UP000887565">
    <property type="component" value="Unplaced"/>
</dbReference>
<dbReference type="AlphaFoldDB" id="A0A915JIZ9"/>
<name>A0A915JIZ9_ROMCU</name>
<protein>
    <submittedName>
        <fullName evidence="2">Uncharacterized protein</fullName>
    </submittedName>
</protein>
<keyword evidence="1" id="KW-1185">Reference proteome</keyword>
<proteinExistence type="predicted"/>
<reference evidence="2" key="1">
    <citation type="submission" date="2022-11" db="UniProtKB">
        <authorList>
            <consortium name="WormBaseParasite"/>
        </authorList>
    </citation>
    <scope>IDENTIFICATION</scope>
</reference>
<accession>A0A915JIZ9</accession>
<organism evidence="1 2">
    <name type="scientific">Romanomermis culicivorax</name>
    <name type="common">Nematode worm</name>
    <dbReference type="NCBI Taxonomy" id="13658"/>
    <lineage>
        <taxon>Eukaryota</taxon>
        <taxon>Metazoa</taxon>
        <taxon>Ecdysozoa</taxon>
        <taxon>Nematoda</taxon>
        <taxon>Enoplea</taxon>
        <taxon>Dorylaimia</taxon>
        <taxon>Mermithida</taxon>
        <taxon>Mermithoidea</taxon>
        <taxon>Mermithidae</taxon>
        <taxon>Romanomermis</taxon>
    </lineage>
</organism>
<sequence length="66" mass="7390">MLYSNPGKDLDVLLPDKIPSDGVEYCYMVTTRRSSLKPDTIDAFMGISINGPEMSNFNAGRYARAW</sequence>
<dbReference type="WBParaSite" id="nRc.2.0.1.t26056-RA">
    <property type="protein sequence ID" value="nRc.2.0.1.t26056-RA"/>
    <property type="gene ID" value="nRc.2.0.1.g26056"/>
</dbReference>
<evidence type="ECO:0000313" key="1">
    <source>
        <dbReference type="Proteomes" id="UP000887565"/>
    </source>
</evidence>